<comment type="cofactor">
    <cofactor evidence="1">
        <name>Zn(2+)</name>
        <dbReference type="ChEBI" id="CHEBI:29105"/>
    </cofactor>
</comment>
<comment type="similarity">
    <text evidence="2 8">Belongs to the beta-class carbonic anhydrase family.</text>
</comment>
<dbReference type="EC" id="4.2.1.1" evidence="3 8"/>
<keyword evidence="6 8" id="KW-0456">Lyase</keyword>
<dbReference type="PROSITE" id="PS00704">
    <property type="entry name" value="PROK_CO2_ANHYDRASE_1"/>
    <property type="match status" value="1"/>
</dbReference>
<name>A0ABV7A0Y8_9PROT</name>
<dbReference type="Proteomes" id="UP001595379">
    <property type="component" value="Unassembled WGS sequence"/>
</dbReference>
<evidence type="ECO:0000256" key="1">
    <source>
        <dbReference type="ARBA" id="ARBA00001947"/>
    </source>
</evidence>
<dbReference type="SUPFAM" id="SSF53056">
    <property type="entry name" value="beta-carbonic anhydrase, cab"/>
    <property type="match status" value="1"/>
</dbReference>
<gene>
    <name evidence="9" type="ORF">ACFOOR_14315</name>
</gene>
<evidence type="ECO:0000313" key="9">
    <source>
        <dbReference type="EMBL" id="MFC2927278.1"/>
    </source>
</evidence>
<sequence>MIPEKLESGFRRFREELYPRHRRTFEQLADKGQSPHTLVIGCSDSRVDPAAIFDAGPGELFVVRNVANLVPPFETDGGFHGVSAAVEFAVTTLKVANILVMGHRQCGGVHACASGHSPSDSIFVGHWISALHPALAESRAELGTHAPTDAVADDLELRAIRHSIERLKSYPFVETAVADGRLNLHGARFGVADGRLEWMEEDGSFSDFEH</sequence>
<dbReference type="PROSITE" id="PS00705">
    <property type="entry name" value="PROK_CO2_ANHYDRASE_2"/>
    <property type="match status" value="1"/>
</dbReference>
<evidence type="ECO:0000313" key="10">
    <source>
        <dbReference type="Proteomes" id="UP001595379"/>
    </source>
</evidence>
<dbReference type="InterPro" id="IPR036874">
    <property type="entry name" value="Carbonic_anhydrase_sf"/>
</dbReference>
<dbReference type="PANTHER" id="PTHR11002">
    <property type="entry name" value="CARBONIC ANHYDRASE"/>
    <property type="match status" value="1"/>
</dbReference>
<reference evidence="10" key="1">
    <citation type="journal article" date="2019" name="Int. J. Syst. Evol. Microbiol.">
        <title>The Global Catalogue of Microorganisms (GCM) 10K type strain sequencing project: providing services to taxonomists for standard genome sequencing and annotation.</title>
        <authorList>
            <consortium name="The Broad Institute Genomics Platform"/>
            <consortium name="The Broad Institute Genome Sequencing Center for Infectious Disease"/>
            <person name="Wu L."/>
            <person name="Ma J."/>
        </authorList>
    </citation>
    <scope>NUCLEOTIDE SEQUENCE [LARGE SCALE GENOMIC DNA]</scope>
    <source>
        <strain evidence="10">KCTC 52487</strain>
    </source>
</reference>
<evidence type="ECO:0000256" key="3">
    <source>
        <dbReference type="ARBA" id="ARBA00012925"/>
    </source>
</evidence>
<dbReference type="InterPro" id="IPR015892">
    <property type="entry name" value="Carbonic_anhydrase_CS"/>
</dbReference>
<dbReference type="CDD" id="cd00884">
    <property type="entry name" value="beta_CA_cladeB"/>
    <property type="match status" value="1"/>
</dbReference>
<dbReference type="EMBL" id="JBHRSV010000028">
    <property type="protein sequence ID" value="MFC2927278.1"/>
    <property type="molecule type" value="Genomic_DNA"/>
</dbReference>
<dbReference type="Pfam" id="PF00484">
    <property type="entry name" value="Pro_CA"/>
    <property type="match status" value="1"/>
</dbReference>
<proteinExistence type="inferred from homology"/>
<comment type="catalytic activity">
    <reaction evidence="7 8">
        <text>hydrogencarbonate + H(+) = CO2 + H2O</text>
        <dbReference type="Rhea" id="RHEA:10748"/>
        <dbReference type="ChEBI" id="CHEBI:15377"/>
        <dbReference type="ChEBI" id="CHEBI:15378"/>
        <dbReference type="ChEBI" id="CHEBI:16526"/>
        <dbReference type="ChEBI" id="CHEBI:17544"/>
        <dbReference type="EC" id="4.2.1.1"/>
    </reaction>
</comment>
<evidence type="ECO:0000256" key="5">
    <source>
        <dbReference type="ARBA" id="ARBA00022833"/>
    </source>
</evidence>
<evidence type="ECO:0000256" key="8">
    <source>
        <dbReference type="RuleBase" id="RU003956"/>
    </source>
</evidence>
<evidence type="ECO:0000256" key="2">
    <source>
        <dbReference type="ARBA" id="ARBA00006217"/>
    </source>
</evidence>
<evidence type="ECO:0000256" key="6">
    <source>
        <dbReference type="ARBA" id="ARBA00023239"/>
    </source>
</evidence>
<protein>
    <recommendedName>
        <fullName evidence="3 8">Carbonic anhydrase</fullName>
        <ecNumber evidence="3 8">4.2.1.1</ecNumber>
    </recommendedName>
    <alternativeName>
        <fullName evidence="8">Carbonate dehydratase</fullName>
    </alternativeName>
</protein>
<comment type="caution">
    <text evidence="9">The sequence shown here is derived from an EMBL/GenBank/DDBJ whole genome shotgun (WGS) entry which is preliminary data.</text>
</comment>
<dbReference type="RefSeq" id="WP_343163265.1">
    <property type="nucleotide sequence ID" value="NZ_JBHRSV010000028.1"/>
</dbReference>
<dbReference type="GO" id="GO:0004089">
    <property type="term" value="F:carbonate dehydratase activity"/>
    <property type="evidence" value="ECO:0007669"/>
    <property type="project" value="UniProtKB-EC"/>
</dbReference>
<keyword evidence="4" id="KW-0479">Metal-binding</keyword>
<evidence type="ECO:0000256" key="4">
    <source>
        <dbReference type="ARBA" id="ARBA00022723"/>
    </source>
</evidence>
<comment type="function">
    <text evidence="8">Reversible hydration of carbon dioxide.</text>
</comment>
<dbReference type="SMART" id="SM00947">
    <property type="entry name" value="Pro_CA"/>
    <property type="match status" value="1"/>
</dbReference>
<accession>A0ABV7A0Y8</accession>
<keyword evidence="10" id="KW-1185">Reference proteome</keyword>
<organism evidence="9 10">
    <name type="scientific">Hyphobacterium vulgare</name>
    <dbReference type="NCBI Taxonomy" id="1736751"/>
    <lineage>
        <taxon>Bacteria</taxon>
        <taxon>Pseudomonadati</taxon>
        <taxon>Pseudomonadota</taxon>
        <taxon>Alphaproteobacteria</taxon>
        <taxon>Maricaulales</taxon>
        <taxon>Maricaulaceae</taxon>
        <taxon>Hyphobacterium</taxon>
    </lineage>
</organism>
<evidence type="ECO:0000256" key="7">
    <source>
        <dbReference type="ARBA" id="ARBA00048348"/>
    </source>
</evidence>
<keyword evidence="5 8" id="KW-0862">Zinc</keyword>
<dbReference type="PANTHER" id="PTHR11002:SF76">
    <property type="entry name" value="CARBONIC ANHYDRASE"/>
    <property type="match status" value="1"/>
</dbReference>
<dbReference type="InterPro" id="IPR001765">
    <property type="entry name" value="Carbonic_anhydrase"/>
</dbReference>
<dbReference type="Gene3D" id="3.40.1050.10">
    <property type="entry name" value="Carbonic anhydrase"/>
    <property type="match status" value="1"/>
</dbReference>
<dbReference type="InterPro" id="IPR045066">
    <property type="entry name" value="Beta_CA_cladeB"/>
</dbReference>